<organism evidence="5 6">
    <name type="scientific">Leucobacter chromiisoli</name>
    <dbReference type="NCBI Taxonomy" id="2796471"/>
    <lineage>
        <taxon>Bacteria</taxon>
        <taxon>Bacillati</taxon>
        <taxon>Actinomycetota</taxon>
        <taxon>Actinomycetes</taxon>
        <taxon>Micrococcales</taxon>
        <taxon>Microbacteriaceae</taxon>
        <taxon>Leucobacter</taxon>
    </lineage>
</organism>
<feature type="region of interest" description="Disordered" evidence="1">
    <location>
        <begin position="26"/>
        <end position="110"/>
    </location>
</feature>
<evidence type="ECO:0000259" key="4">
    <source>
        <dbReference type="PROSITE" id="PS50234"/>
    </source>
</evidence>
<dbReference type="SUPFAM" id="SSF53300">
    <property type="entry name" value="vWA-like"/>
    <property type="match status" value="1"/>
</dbReference>
<feature type="domain" description="VWFA" evidence="4">
    <location>
        <begin position="415"/>
        <end position="614"/>
    </location>
</feature>
<dbReference type="InterPro" id="IPR045826">
    <property type="entry name" value="SpaA_PFL_dom_2"/>
</dbReference>
<dbReference type="Proteomes" id="UP000608530">
    <property type="component" value="Unassembled WGS sequence"/>
</dbReference>
<comment type="caution">
    <text evidence="5">The sequence shown here is derived from an EMBL/GenBank/DDBJ whole genome shotgun (WGS) entry which is preliminary data.</text>
</comment>
<evidence type="ECO:0000256" key="1">
    <source>
        <dbReference type="SAM" id="MobiDB-lite"/>
    </source>
</evidence>
<dbReference type="SMART" id="SM00327">
    <property type="entry name" value="VWA"/>
    <property type="match status" value="1"/>
</dbReference>
<dbReference type="AlphaFoldDB" id="A0A934Q6T8"/>
<keyword evidence="3" id="KW-0732">Signal</keyword>
<dbReference type="Gene3D" id="3.40.50.410">
    <property type="entry name" value="von Willebrand factor, type A domain"/>
    <property type="match status" value="1"/>
</dbReference>
<keyword evidence="2" id="KW-0812">Transmembrane</keyword>
<dbReference type="CDD" id="cd00198">
    <property type="entry name" value="vWFA"/>
    <property type="match status" value="1"/>
</dbReference>
<dbReference type="Gene3D" id="2.60.40.10">
    <property type="entry name" value="Immunoglobulins"/>
    <property type="match status" value="1"/>
</dbReference>
<keyword evidence="2" id="KW-0472">Membrane</keyword>
<dbReference type="PROSITE" id="PS50234">
    <property type="entry name" value="VWFA"/>
    <property type="match status" value="1"/>
</dbReference>
<dbReference type="Pfam" id="PF24514">
    <property type="entry name" value="SpaA_4"/>
    <property type="match status" value="1"/>
</dbReference>
<reference evidence="5" key="1">
    <citation type="submission" date="2020-12" db="EMBL/GenBank/DDBJ databases">
        <title>Leucobacter sp. CAS1, isolated from Chromium sludge.</title>
        <authorList>
            <person name="Xu Z."/>
        </authorList>
    </citation>
    <scope>NUCLEOTIDE SEQUENCE</scope>
    <source>
        <strain evidence="5">CSA1</strain>
    </source>
</reference>
<dbReference type="InterPro" id="IPR013783">
    <property type="entry name" value="Ig-like_fold"/>
</dbReference>
<feature type="transmembrane region" description="Helical" evidence="2">
    <location>
        <begin position="982"/>
        <end position="1002"/>
    </location>
</feature>
<dbReference type="Pfam" id="PF19403">
    <property type="entry name" value="SpaA_2"/>
    <property type="match status" value="1"/>
</dbReference>
<dbReference type="InterPro" id="IPR002035">
    <property type="entry name" value="VWF_A"/>
</dbReference>
<keyword evidence="2" id="KW-1133">Transmembrane helix</keyword>
<dbReference type="InterPro" id="IPR036465">
    <property type="entry name" value="vWFA_dom_sf"/>
</dbReference>
<protein>
    <submittedName>
        <fullName evidence="5">VWA domain-containing protein</fullName>
    </submittedName>
</protein>
<dbReference type="Pfam" id="PF17802">
    <property type="entry name" value="SpaA"/>
    <property type="match status" value="1"/>
</dbReference>
<dbReference type="RefSeq" id="WP_200113117.1">
    <property type="nucleotide sequence ID" value="NZ_JAEHOH010000001.1"/>
</dbReference>
<feature type="signal peptide" evidence="3">
    <location>
        <begin position="1"/>
        <end position="23"/>
    </location>
</feature>
<evidence type="ECO:0000256" key="3">
    <source>
        <dbReference type="SAM" id="SignalP"/>
    </source>
</evidence>
<dbReference type="InterPro" id="IPR041033">
    <property type="entry name" value="SpaA_PFL_dom_1"/>
</dbReference>
<evidence type="ECO:0000256" key="2">
    <source>
        <dbReference type="SAM" id="Phobius"/>
    </source>
</evidence>
<dbReference type="EMBL" id="JAEHOH010000001">
    <property type="protein sequence ID" value="MBK0417744.1"/>
    <property type="molecule type" value="Genomic_DNA"/>
</dbReference>
<dbReference type="GO" id="GO:0005975">
    <property type="term" value="P:carbohydrate metabolic process"/>
    <property type="evidence" value="ECO:0007669"/>
    <property type="project" value="UniProtKB-ARBA"/>
</dbReference>
<sequence length="1011" mass="103399">MSSAIAMLAVFSLAAMGATTVAAAEELSSAPVPPGAQTQPESPEAPQPEPTPEPPAPQPSEPEPPAVTPEPEAPVAPAPEQEPVAPPPAAPEPQEQTPADAGETESAPEPPYLRWRATDAASASVAGATFDLQGPRNDGATDDGEDGQWLDALGMAVADNTGEAGYAGADLDPAPGVFLVKQLVDAEDPAATHDVAAGETYRVRVAKVPSGFTADGAEWQQVAASGSAEDPVQAVVLAAAKPKTKETQVTPFAAQNQATITVNAAAIRGSSTGLNGITYTLHDVLGNGTNGNPYRAGTASPFSCTVAAGASSCVITVTGVNNQGGNNKNWFLVQSANGSSYTNDQYRLNDYTTPQDVFHYVGRTVSLASTRDYVIPGSGNNRGLDQTSGNYSRADSLAVPLNNPAIQPTCTPGLKVAIQMDISSSTANYRTGYRNSLNSMIDSLVGTGTRVSLFTFGNTSPVRVGGSDWESPTPRNVDTDAAAIKSSITTYTGNPGTQRTNWDAGYRRLASANQIHDYDLVLFITDGAPNVVWASNSSGYDSPNGNNVTVRSIDEAVLSANALKNAGVRIATVGVGPGVQGDVYRNLRVISGPTAGSDYYVGQWDELEGYIKNIIDAANCNLPVTVSKTTVAENGTVTNNVPDWTFGAQKSAGSAAAVTLTGSSPQTTGSGVNGRALWNLKFTSSSNQSAGVALTENAPPAGWTLTGAECTVNGAPATNAVFDAASRTVTVPGLTAGSGAVHCTFTNTEAPPTAELTLVKKVENAHGGTSQVSDWTLTATGATTGVTGKTGEAAVTNRVVTPGDYTLSESGALSAGYTAGAWECKNGSTPLTVTAAKVAIPKGGKITCTITNTDKPGEVTWTKVSPDEEPLAGSEWKLTGPGAPAPAGVTVVDCTAATCPTGAFRDQDPAAGEFKLTGLSWGDYTLVETKAPPGHVLDTTEHPFTVGIGSGKSLTVDLGAFENVPAEGPEIPLTGGIGRDQILLAGGGALAIAALAAGALWLRKRRISEVG</sequence>
<name>A0A934Q6T8_9MICO</name>
<dbReference type="InterPro" id="IPR055371">
    <property type="entry name" value="SpaA_PFL_dom_4"/>
</dbReference>
<evidence type="ECO:0000313" key="5">
    <source>
        <dbReference type="EMBL" id="MBK0417744.1"/>
    </source>
</evidence>
<proteinExistence type="predicted"/>
<feature type="chain" id="PRO_5037878391" evidence="3">
    <location>
        <begin position="24"/>
        <end position="1011"/>
    </location>
</feature>
<keyword evidence="6" id="KW-1185">Reference proteome</keyword>
<feature type="compositionally biased region" description="Pro residues" evidence="1">
    <location>
        <begin position="43"/>
        <end position="77"/>
    </location>
</feature>
<gene>
    <name evidence="5" type="ORF">JD276_01660</name>
</gene>
<evidence type="ECO:0000313" key="6">
    <source>
        <dbReference type="Proteomes" id="UP000608530"/>
    </source>
</evidence>
<accession>A0A934Q6T8</accession>